<dbReference type="GO" id="GO:0019228">
    <property type="term" value="P:neuronal action potential"/>
    <property type="evidence" value="ECO:0007669"/>
    <property type="project" value="TreeGrafter"/>
</dbReference>
<keyword evidence="12" id="KW-1015">Disulfide bond</keyword>
<comment type="catalytic activity">
    <reaction evidence="16">
        <text>Na(+)(in) = Na(+)(out)</text>
        <dbReference type="Rhea" id="RHEA:34963"/>
        <dbReference type="ChEBI" id="CHEBI:29101"/>
    </reaction>
</comment>
<feature type="domain" description="Ion transport" evidence="23">
    <location>
        <begin position="976"/>
        <end position="1251"/>
    </location>
</feature>
<evidence type="ECO:0000256" key="20">
    <source>
        <dbReference type="RuleBase" id="RU361132"/>
    </source>
</evidence>
<feature type="transmembrane region" description="Helical" evidence="20">
    <location>
        <begin position="196"/>
        <end position="215"/>
    </location>
</feature>
<feature type="transmembrane region" description="Helical" evidence="20">
    <location>
        <begin position="1330"/>
        <end position="1352"/>
    </location>
</feature>
<keyword evidence="7 20" id="KW-0851">Voltage-gated channel</keyword>
<dbReference type="Gene3D" id="1.10.287.70">
    <property type="match status" value="4"/>
</dbReference>
<dbReference type="GeneTree" id="ENSGT00940000167352"/>
<feature type="coiled-coil region" evidence="21">
    <location>
        <begin position="407"/>
        <end position="434"/>
    </location>
</feature>
<evidence type="ECO:0000313" key="27">
    <source>
        <dbReference type="Proteomes" id="UP000694558"/>
    </source>
</evidence>
<evidence type="ECO:0000256" key="2">
    <source>
        <dbReference type="ARBA" id="ARBA00022448"/>
    </source>
</evidence>
<dbReference type="InterPro" id="IPR010526">
    <property type="entry name" value="Na_trans_assoc_dom"/>
</dbReference>
<keyword evidence="2 20" id="KW-0813">Transport</keyword>
<dbReference type="Proteomes" id="UP000694558">
    <property type="component" value="Chromosome 18"/>
</dbReference>
<dbReference type="GO" id="GO:0001518">
    <property type="term" value="C:voltage-gated sodium channel complex"/>
    <property type="evidence" value="ECO:0007669"/>
    <property type="project" value="UniProtKB-UniRule"/>
</dbReference>
<feature type="domain" description="Sodium ion transport-associated" evidence="24">
    <location>
        <begin position="941"/>
        <end position="972"/>
    </location>
</feature>
<keyword evidence="13" id="KW-0325">Glycoprotein</keyword>
<feature type="transmembrane region" description="Helical" evidence="20">
    <location>
        <begin position="125"/>
        <end position="151"/>
    </location>
</feature>
<evidence type="ECO:0000256" key="1">
    <source>
        <dbReference type="ARBA" id="ARBA00004651"/>
    </source>
</evidence>
<evidence type="ECO:0000259" key="24">
    <source>
        <dbReference type="Pfam" id="PF06512"/>
    </source>
</evidence>
<feature type="transmembrane region" description="Helical" evidence="20">
    <location>
        <begin position="1427"/>
        <end position="1453"/>
    </location>
</feature>
<feature type="domain" description="Sodium ion transport-associated" evidence="24">
    <location>
        <begin position="797"/>
        <end position="912"/>
    </location>
</feature>
<feature type="transmembrane region" description="Helical" evidence="20">
    <location>
        <begin position="1017"/>
        <end position="1033"/>
    </location>
</feature>
<evidence type="ECO:0000256" key="10">
    <source>
        <dbReference type="ARBA" id="ARBA00023065"/>
    </source>
</evidence>
<dbReference type="InterPro" id="IPR043203">
    <property type="entry name" value="VGCC_Ca_Na"/>
</dbReference>
<evidence type="ECO:0000256" key="13">
    <source>
        <dbReference type="ARBA" id="ARBA00023180"/>
    </source>
</evidence>
<dbReference type="FunFam" id="1.20.120.350:FF:000004">
    <property type="entry name" value="Sodium channel protein"/>
    <property type="match status" value="1"/>
</dbReference>
<keyword evidence="9 20" id="KW-0915">Sodium</keyword>
<feature type="transmembrane region" description="Helical" evidence="20">
    <location>
        <begin position="1521"/>
        <end position="1544"/>
    </location>
</feature>
<evidence type="ECO:0000256" key="16">
    <source>
        <dbReference type="ARBA" id="ARBA00036239"/>
    </source>
</evidence>
<dbReference type="PANTHER" id="PTHR10037">
    <property type="entry name" value="VOLTAGE-GATED CATION CHANNEL CALCIUM AND SODIUM"/>
    <property type="match status" value="1"/>
</dbReference>
<comment type="similarity">
    <text evidence="17">Belongs to the sodium channel (TC 1.A.1.10) family. Nav1.4/SCN4A subfamily.</text>
</comment>
<protein>
    <recommendedName>
        <fullName evidence="20">Sodium channel protein</fullName>
    </recommendedName>
</protein>
<dbReference type="Pfam" id="PF00520">
    <property type="entry name" value="Ion_trans"/>
    <property type="match status" value="4"/>
</dbReference>
<feature type="transmembrane region" description="Helical" evidence="20">
    <location>
        <begin position="254"/>
        <end position="274"/>
    </location>
</feature>
<keyword evidence="3 20" id="KW-0894">Sodium channel</keyword>
<comment type="subcellular location">
    <subcellularLocation>
        <location evidence="1 20">Cell membrane</location>
        <topology evidence="1 20">Multi-pass membrane protein</topology>
    </subcellularLocation>
</comment>
<dbReference type="PRINTS" id="PR00170">
    <property type="entry name" value="NACHANNEL"/>
</dbReference>
<dbReference type="InterPro" id="IPR027359">
    <property type="entry name" value="Volt_channel_dom_sf"/>
</dbReference>
<feature type="transmembrane region" description="Helical" evidence="20">
    <location>
        <begin position="1364"/>
        <end position="1383"/>
    </location>
</feature>
<keyword evidence="15 20" id="KW-0407">Ion channel</keyword>
<feature type="transmembrane region" description="Helical" evidence="20">
    <location>
        <begin position="1219"/>
        <end position="1242"/>
    </location>
</feature>
<feature type="region of interest" description="Disordered" evidence="22">
    <location>
        <begin position="1"/>
        <end position="55"/>
    </location>
</feature>
<comment type="subunit">
    <text evidence="19">Voltage-gated sodium (Nav) channels consist of an ion-conducting alpha subunit which is functional on its own associated with regulatory beta subunits.</text>
</comment>
<accession>A0A8D3BRS0</accession>
<keyword evidence="8 20" id="KW-1133">Transmembrane helix</keyword>
<evidence type="ECO:0000256" key="4">
    <source>
        <dbReference type="ARBA" id="ARBA00022475"/>
    </source>
</evidence>
<feature type="transmembrane region" description="Helical" evidence="20">
    <location>
        <begin position="1094"/>
        <end position="1120"/>
    </location>
</feature>
<evidence type="ECO:0000256" key="19">
    <source>
        <dbReference type="ARBA" id="ARBA00064899"/>
    </source>
</evidence>
<dbReference type="InterPro" id="IPR044564">
    <property type="entry name" value="Na_chnl_inactivation_gate"/>
</dbReference>
<dbReference type="PANTHER" id="PTHR10037:SF223">
    <property type="entry name" value="SODIUM CHANNEL PROTEIN TYPE 4 SUBUNIT ALPHA"/>
    <property type="match status" value="1"/>
</dbReference>
<dbReference type="GO" id="GO:0086010">
    <property type="term" value="P:membrane depolarization during action potential"/>
    <property type="evidence" value="ECO:0007669"/>
    <property type="project" value="TreeGrafter"/>
</dbReference>
<keyword evidence="10 20" id="KW-0406">Ion transport</keyword>
<feature type="transmembrane region" description="Helical" evidence="20">
    <location>
        <begin position="1045"/>
        <end position="1065"/>
    </location>
</feature>
<feature type="region of interest" description="Disordered" evidence="22">
    <location>
        <begin position="1718"/>
        <end position="1741"/>
    </location>
</feature>
<dbReference type="InterPro" id="IPR001696">
    <property type="entry name" value="Na_channel_asu"/>
</dbReference>
<dbReference type="Gene3D" id="1.20.5.1190">
    <property type="entry name" value="iswi atpase"/>
    <property type="match status" value="1"/>
</dbReference>
<keyword evidence="11 20" id="KW-0472">Membrane</keyword>
<dbReference type="FunFam" id="1.20.120.350:FF:000003">
    <property type="entry name" value="Voltage-dependent sodium channel"/>
    <property type="match status" value="1"/>
</dbReference>
<feature type="domain" description="Ion transport" evidence="23">
    <location>
        <begin position="136"/>
        <end position="409"/>
    </location>
</feature>
<sequence>MATVLPPRGTEAFRPFSQESLAEIERHQEERKKAAEVEGHEGEEPETPNADLEAGKSLPMIFGDPPSARLNTPLEDLDPFYKAQKTFIVISKGNTIFRFNAEPACYILSPFSLVRRGAIKILIHSYPLSCCCLSLMFIMITILSNCVFMTMSNPPAWSKTVEYVFTGIYTIEATVKVLSRGFCVGSFTFLRDPWNWLDFMVISMAYVTEFVDLGNVSALRTFRVLRALKTITVIPGLKTIVAALIQSVKKMVDVMILTVFALAVFALIGLQLFMGNLRHKCVRWPIETNETSFEFFNTTSTFGDTALSTTPWASIKQRTPTCPEGFTCMKAGRNPNYGYTSFDSFGWAFLALFRLMTQDYWENVFQLILRAAGKTYMLFFVVIIFLGSFYLINLILAVVAMAYDEQNLATQREAIEKEEEFQRLLEQLKNQDQVAVTSNKDKSRSNRLEHYLDFFMKLATDTSFYSFLRQFISQSAADYEIRETSLGSVHSRLQVDEPGLKQRSASVVTVLTAAAMEGTYEDAQRPCPPGWYKFADKFLKWNCCTRWVVFKKWVLFVVMDPFVDLGITICIVLNTLFMAMEHYPMTPEFDHMLSVGNLVFTGIFTAEMFFKLIAMDPYYYFQVGWNIFDSIIVSLSLVELGLANVQGLSVLRSFRLLRVFKLAKSWPTLNMLIKIIGNSVGALGNLTLVLAIIVFIFAVVGMQLFGKNYKDCVCKISLDCELPRWHMHDFFHSFLIVFRILCGEWIETMWDCMEVAGVGMCLVVFMMVMVIGNLVLNLFLALLLSSFSGDNLSTEEDGEMNNLQIAIGRITRGINWFKAFAMQTVLQILGRNPKEQEDAAMEGAAPKMETIEMNHSDTSQDLKMPDGLPNCLVEGRPSGFIVDGELSLNVPIAQGESDFEYLEEDDEDEQNSVRKLLSIYLSIHPSRYLTHFWSNLKTNLPPECVRRWPFLTVDITQGRGKKWWNLRRTCFTIVEHDWFETFIIFMILLSSGALAFEDIYIERRRTIKTILEFADKIFTYVFIIEMLLKWVAYGFKTYFTNAWCWLDFFIVDISLISLVANWLDFSDLGPIKSLRTLRALRPLRALSRFEGMRVVVNALVGAIPSIFNVLLVCLIFWLIFSIMGVNLFAGKFYRCINTTTEELFPLTEVNNRSDCMAIEEATQEARWVNVKVNYDNVGKGYLSLLQIATFKGWMDIMYAAVDSREVEEQPSYEINLYMYIYFVIFIIFGSFFTLNLFIGVIIDNFNQQKKKINKDIFMTEEQKKYYDAMKKLGSKKPQKPIPRPTNLIQGLVFDFISQQFFDIFIMVLICLNMVTMMVETDNQSAEKEDFLFKVNVSFIVIFTGECVLKLFALRQYFFTNGWNIFDFVVVILSIAGTMLSDIIEKYFVSPTLFRVIRLARIGRILRLIKGAKGIRTLLFALMMSLPALFNIGLLLFLIMFIFSIFAMSNFAYVKKGAGIDDMFNFETFGGSIVCLFEITTSAGWDSLLLPMLNSNAPDCDPDFENPGTEVKGNCGNPGMGMMFFCSYIIISFLVVVNMYIAIILENFNVAQEESGDALCEEDFEMFNETWEKFDLHGTQFIEYSKLSDFCDTLQMPLRVAKPNRLRLIEMDLPLVIGDRIHCLDVLLAVTQLVLGDTVEMAAMRLSIEAKFILSNPTSDSFAPITTTVRHKEEESAAAVIQRAYRNHLLKRCTLGVLYGSNVDLAQKMEQAALEALARQGPPSRETMSPGAQCGPEPPDTNTLVVPVEITNEVLLHSAPQQHLLALQANLRESIV</sequence>
<dbReference type="Gene3D" id="1.20.120.350">
    <property type="entry name" value="Voltage-gated potassium channels. Chain C"/>
    <property type="match status" value="4"/>
</dbReference>
<feature type="transmembrane region" description="Helical" evidence="20">
    <location>
        <begin position="978"/>
        <end position="996"/>
    </location>
</feature>
<evidence type="ECO:0000313" key="26">
    <source>
        <dbReference type="Ensembl" id="ENSSMAP00000037728.1"/>
    </source>
</evidence>
<comment type="function">
    <text evidence="20">Mediates the voltage-dependent sodium ion permeability of excitable membranes. Assuming opened or closed conformations in response to the voltage difference across the membrane, the protein forms a sodium-selective channel through which Na(+) ions may pass in accordance with their electrochemical gradient.</text>
</comment>
<evidence type="ECO:0000256" key="6">
    <source>
        <dbReference type="ARBA" id="ARBA00022737"/>
    </source>
</evidence>
<feature type="transmembrane region" description="Helical" evidence="20">
    <location>
        <begin position="589"/>
        <end position="610"/>
    </location>
</feature>
<dbReference type="Pfam" id="PF06512">
    <property type="entry name" value="Na_trans_assoc"/>
    <property type="match status" value="2"/>
</dbReference>
<comment type="caution">
    <text evidence="20">Lacks conserved residue(s) required for the propagation of feature annotation.</text>
</comment>
<evidence type="ECO:0000256" key="9">
    <source>
        <dbReference type="ARBA" id="ARBA00023053"/>
    </source>
</evidence>
<feature type="transmembrane region" description="Helical" evidence="20">
    <location>
        <begin position="376"/>
        <end position="403"/>
    </location>
</feature>
<keyword evidence="5 20" id="KW-0812">Transmembrane</keyword>
<feature type="domain" description="SCN5A-like C-terminal IQ motif" evidence="25">
    <location>
        <begin position="1666"/>
        <end position="1691"/>
    </location>
</feature>
<feature type="compositionally biased region" description="Basic and acidic residues" evidence="22">
    <location>
        <begin position="23"/>
        <end position="42"/>
    </location>
</feature>
<dbReference type="FunFam" id="1.10.238.10:FF:000002">
    <property type="entry name" value="Sodium channel protein"/>
    <property type="match status" value="1"/>
</dbReference>
<dbReference type="GO" id="GO:0005248">
    <property type="term" value="F:voltage-gated sodium channel activity"/>
    <property type="evidence" value="ECO:0007669"/>
    <property type="project" value="InterPro"/>
</dbReference>
<name>A0A8D3BRS0_SCOMX</name>
<evidence type="ECO:0000256" key="14">
    <source>
        <dbReference type="ARBA" id="ARBA00023201"/>
    </source>
</evidence>
<proteinExistence type="inferred from homology"/>
<dbReference type="SUPFAM" id="SSF81324">
    <property type="entry name" value="Voltage-gated potassium channels"/>
    <property type="match status" value="4"/>
</dbReference>
<gene>
    <name evidence="26" type="primary">scn4aa</name>
</gene>
<evidence type="ECO:0000256" key="15">
    <source>
        <dbReference type="ARBA" id="ARBA00023303"/>
    </source>
</evidence>
<feature type="transmembrane region" description="Helical" evidence="20">
    <location>
        <begin position="1300"/>
        <end position="1318"/>
    </location>
</feature>
<dbReference type="Gene3D" id="1.10.238.10">
    <property type="entry name" value="EF-hand"/>
    <property type="match status" value="1"/>
</dbReference>
<feature type="domain" description="Ion transport" evidence="23">
    <location>
        <begin position="561"/>
        <end position="791"/>
    </location>
</feature>
<dbReference type="InterPro" id="IPR005821">
    <property type="entry name" value="Ion_trans_dom"/>
</dbReference>
<feature type="domain" description="Ion transport" evidence="23">
    <location>
        <begin position="1299"/>
        <end position="1554"/>
    </location>
</feature>
<feature type="transmembrane region" description="Helical" evidence="20">
    <location>
        <begin position="758"/>
        <end position="784"/>
    </location>
</feature>
<feature type="transmembrane region" description="Helical" evidence="20">
    <location>
        <begin position="553"/>
        <end position="577"/>
    </location>
</feature>
<keyword evidence="6" id="KW-0677">Repeat</keyword>
<evidence type="ECO:0000256" key="3">
    <source>
        <dbReference type="ARBA" id="ARBA00022461"/>
    </source>
</evidence>
<organism evidence="26 27">
    <name type="scientific">Scophthalmus maximus</name>
    <name type="common">Turbot</name>
    <name type="synonym">Psetta maxima</name>
    <dbReference type="NCBI Taxonomy" id="52904"/>
    <lineage>
        <taxon>Eukaryota</taxon>
        <taxon>Metazoa</taxon>
        <taxon>Chordata</taxon>
        <taxon>Craniata</taxon>
        <taxon>Vertebrata</taxon>
        <taxon>Euteleostomi</taxon>
        <taxon>Actinopterygii</taxon>
        <taxon>Neopterygii</taxon>
        <taxon>Teleostei</taxon>
        <taxon>Neoteleostei</taxon>
        <taxon>Acanthomorphata</taxon>
        <taxon>Carangaria</taxon>
        <taxon>Pleuronectiformes</taxon>
        <taxon>Pleuronectoidei</taxon>
        <taxon>Scophthalmidae</taxon>
        <taxon>Scophthalmus</taxon>
    </lineage>
</organism>
<dbReference type="CDD" id="cd13433">
    <property type="entry name" value="Na_channel_gate"/>
    <property type="match status" value="1"/>
</dbReference>
<dbReference type="InterPro" id="IPR058542">
    <property type="entry name" value="IQ_SCN5A_C"/>
</dbReference>
<feature type="transmembrane region" description="Helical" evidence="20">
    <location>
        <begin position="672"/>
        <end position="700"/>
    </location>
</feature>
<keyword evidence="4" id="KW-1003">Cell membrane</keyword>
<dbReference type="FunFam" id="1.10.287.70:FF:000001">
    <property type="entry name" value="Sodium channel protein"/>
    <property type="match status" value="1"/>
</dbReference>
<evidence type="ECO:0000259" key="23">
    <source>
        <dbReference type="Pfam" id="PF00520"/>
    </source>
</evidence>
<reference evidence="26" key="2">
    <citation type="submission" date="2025-08" db="UniProtKB">
        <authorList>
            <consortium name="Ensembl"/>
        </authorList>
    </citation>
    <scope>IDENTIFICATION</scope>
</reference>
<evidence type="ECO:0000256" key="21">
    <source>
        <dbReference type="SAM" id="Coils"/>
    </source>
</evidence>
<evidence type="ECO:0000256" key="7">
    <source>
        <dbReference type="ARBA" id="ARBA00022882"/>
    </source>
</evidence>
<dbReference type="FunFam" id="1.20.120.350:FF:000002">
    <property type="entry name" value="Sodium channel protein"/>
    <property type="match status" value="1"/>
</dbReference>
<dbReference type="FunFam" id="1.10.287.70:FF:000049">
    <property type="entry name" value="Voltage-dependent sodium channel 2"/>
    <property type="match status" value="1"/>
</dbReference>
<evidence type="ECO:0000256" key="5">
    <source>
        <dbReference type="ARBA" id="ARBA00022692"/>
    </source>
</evidence>
<comment type="function">
    <text evidence="18">Pore-forming subunit of a voltage-gated sodium (Nav) channel that directly mediates the depolarizing phase of action potentials in excitable membranes. Navs, also called VGSCs (voltage-gated sodium channels) or VDSCs (voltage-dependent sodium channels), operate by switching between closed and open conformations depending on the voltage difference across the membrane. In the open conformation they allow Na(+) ions to selectively pass through the pore, along their electrochemical gradient. The influx of Na+ ions provokes membrane depolarization, initiating the propagation of electrical signals throughout cells and tissues.</text>
</comment>
<reference evidence="26" key="1">
    <citation type="submission" date="2023-05" db="EMBL/GenBank/DDBJ databases">
        <title>High-quality long-read genome of Scophthalmus maximus.</title>
        <authorList>
            <person name="Lien S."/>
            <person name="Martinez P."/>
        </authorList>
    </citation>
    <scope>NUCLEOTIDE SEQUENCE [LARGE SCALE GENOMIC DNA]</scope>
</reference>
<evidence type="ECO:0000256" key="8">
    <source>
        <dbReference type="ARBA" id="ARBA00022989"/>
    </source>
</evidence>
<evidence type="ECO:0000256" key="17">
    <source>
        <dbReference type="ARBA" id="ARBA00038083"/>
    </source>
</evidence>
<keyword evidence="14 20" id="KW-0739">Sodium transport</keyword>
<evidence type="ECO:0000259" key="25">
    <source>
        <dbReference type="Pfam" id="PF24609"/>
    </source>
</evidence>
<evidence type="ECO:0000256" key="18">
    <source>
        <dbReference type="ARBA" id="ARBA00055248"/>
    </source>
</evidence>
<evidence type="ECO:0000256" key="12">
    <source>
        <dbReference type="ARBA" id="ARBA00023157"/>
    </source>
</evidence>
<evidence type="ECO:0000256" key="11">
    <source>
        <dbReference type="ARBA" id="ARBA00023136"/>
    </source>
</evidence>
<evidence type="ECO:0000256" key="22">
    <source>
        <dbReference type="SAM" id="MobiDB-lite"/>
    </source>
</evidence>
<dbReference type="Pfam" id="PF24609">
    <property type="entry name" value="IQ_SCN5A_C"/>
    <property type="match status" value="1"/>
</dbReference>
<feature type="transmembrane region" description="Helical" evidence="20">
    <location>
        <begin position="227"/>
        <end position="248"/>
    </location>
</feature>
<dbReference type="FunFam" id="1.20.120.350:FF:000005">
    <property type="entry name" value="Sodium channel protein"/>
    <property type="match status" value="1"/>
</dbReference>
<dbReference type="Ensembl" id="ENSSMAT00000083580.1">
    <property type="protein sequence ID" value="ENSSMAP00000037728.1"/>
    <property type="gene ID" value="ENSSMAG00000007247.2"/>
</dbReference>
<feature type="transmembrane region" description="Helical" evidence="20">
    <location>
        <begin position="630"/>
        <end position="651"/>
    </location>
</feature>
<keyword evidence="21" id="KW-0175">Coiled coil</keyword>